<name>A0A0F9DYK8_9ZZZZ</name>
<evidence type="ECO:0000313" key="1">
    <source>
        <dbReference type="EMBL" id="KKL16918.1"/>
    </source>
</evidence>
<sequence length="255" mass="29899">MTFLFFFIIITYFFSLVHRFKFTHVKFSSKVTPAGFWRKIIKYSMEHLQEIKSINDINLEDTEYDFCYGAFLKTLLHTLKFGGDRSLFDVWMFVKTPEGYIFPATFYYGPSGTSVGGWDLQDAKEVFPPNFYSIINFSPFSFSHDELDEFVEILELSLKMVPMTDYYGVSLGDHGYTIMGVKNGEPYLKDLGWVYIEIKVDRQLSGPIDLSRRYYVEGYVDDQNYAIWCVDCVLEQEIEVPHHPVFVNGYKDRRT</sequence>
<organism evidence="1">
    <name type="scientific">marine sediment metagenome</name>
    <dbReference type="NCBI Taxonomy" id="412755"/>
    <lineage>
        <taxon>unclassified sequences</taxon>
        <taxon>metagenomes</taxon>
        <taxon>ecological metagenomes</taxon>
    </lineage>
</organism>
<gene>
    <name evidence="1" type="ORF">LCGC14_2490770</name>
</gene>
<reference evidence="1" key="1">
    <citation type="journal article" date="2015" name="Nature">
        <title>Complex archaea that bridge the gap between prokaryotes and eukaryotes.</title>
        <authorList>
            <person name="Spang A."/>
            <person name="Saw J.H."/>
            <person name="Jorgensen S.L."/>
            <person name="Zaremba-Niedzwiedzka K."/>
            <person name="Martijn J."/>
            <person name="Lind A.E."/>
            <person name="van Eijk R."/>
            <person name="Schleper C."/>
            <person name="Guy L."/>
            <person name="Ettema T.J."/>
        </authorList>
    </citation>
    <scope>NUCLEOTIDE SEQUENCE</scope>
</reference>
<protein>
    <submittedName>
        <fullName evidence="1">Uncharacterized protein</fullName>
    </submittedName>
</protein>
<comment type="caution">
    <text evidence="1">The sequence shown here is derived from an EMBL/GenBank/DDBJ whole genome shotgun (WGS) entry which is preliminary data.</text>
</comment>
<dbReference type="EMBL" id="LAZR01039473">
    <property type="protein sequence ID" value="KKL16918.1"/>
    <property type="molecule type" value="Genomic_DNA"/>
</dbReference>
<dbReference type="AlphaFoldDB" id="A0A0F9DYK8"/>
<accession>A0A0F9DYK8</accession>
<proteinExistence type="predicted"/>